<evidence type="ECO:0000313" key="1">
    <source>
        <dbReference type="EMBL" id="PWA59601.1"/>
    </source>
</evidence>
<reference evidence="1 2" key="1">
    <citation type="journal article" date="2018" name="Mol. Plant">
        <title>The genome of Artemisia annua provides insight into the evolution of Asteraceae family and artemisinin biosynthesis.</title>
        <authorList>
            <person name="Shen Q."/>
            <person name="Zhang L."/>
            <person name="Liao Z."/>
            <person name="Wang S."/>
            <person name="Yan T."/>
            <person name="Shi P."/>
            <person name="Liu M."/>
            <person name="Fu X."/>
            <person name="Pan Q."/>
            <person name="Wang Y."/>
            <person name="Lv Z."/>
            <person name="Lu X."/>
            <person name="Zhang F."/>
            <person name="Jiang W."/>
            <person name="Ma Y."/>
            <person name="Chen M."/>
            <person name="Hao X."/>
            <person name="Li L."/>
            <person name="Tang Y."/>
            <person name="Lv G."/>
            <person name="Zhou Y."/>
            <person name="Sun X."/>
            <person name="Brodelius P.E."/>
            <person name="Rose J.K.C."/>
            <person name="Tang K."/>
        </authorList>
    </citation>
    <scope>NUCLEOTIDE SEQUENCE [LARGE SCALE GENOMIC DNA]</scope>
    <source>
        <strain evidence="2">cv. Huhao1</strain>
        <tissue evidence="1">Leaf</tissue>
    </source>
</reference>
<dbReference type="EMBL" id="PKPP01005580">
    <property type="protein sequence ID" value="PWA59601.1"/>
    <property type="molecule type" value="Genomic_DNA"/>
</dbReference>
<comment type="caution">
    <text evidence="1">The sequence shown here is derived from an EMBL/GenBank/DDBJ whole genome shotgun (WGS) entry which is preliminary data.</text>
</comment>
<keyword evidence="2" id="KW-1185">Reference proteome</keyword>
<protein>
    <submittedName>
        <fullName evidence="1">Leucine-rich repeat, cysteine-containing subtype</fullName>
    </submittedName>
</protein>
<accession>A0A2U1MEA7</accession>
<dbReference type="Proteomes" id="UP000245207">
    <property type="component" value="Unassembled WGS sequence"/>
</dbReference>
<evidence type="ECO:0000313" key="2">
    <source>
        <dbReference type="Proteomes" id="UP000245207"/>
    </source>
</evidence>
<proteinExistence type="predicted"/>
<dbReference type="STRING" id="35608.A0A2U1MEA7"/>
<name>A0A2U1MEA7_ARTAN</name>
<organism evidence="1 2">
    <name type="scientific">Artemisia annua</name>
    <name type="common">Sweet wormwood</name>
    <dbReference type="NCBI Taxonomy" id="35608"/>
    <lineage>
        <taxon>Eukaryota</taxon>
        <taxon>Viridiplantae</taxon>
        <taxon>Streptophyta</taxon>
        <taxon>Embryophyta</taxon>
        <taxon>Tracheophyta</taxon>
        <taxon>Spermatophyta</taxon>
        <taxon>Magnoliopsida</taxon>
        <taxon>eudicotyledons</taxon>
        <taxon>Gunneridae</taxon>
        <taxon>Pentapetalae</taxon>
        <taxon>asterids</taxon>
        <taxon>campanulids</taxon>
        <taxon>Asterales</taxon>
        <taxon>Asteraceae</taxon>
        <taxon>Asteroideae</taxon>
        <taxon>Anthemideae</taxon>
        <taxon>Artemisiinae</taxon>
        <taxon>Artemisia</taxon>
    </lineage>
</organism>
<dbReference type="AlphaFoldDB" id="A0A2U1MEA7"/>
<sequence length="212" mass="24013">MEQLGDDELTCILSKIPNRDDVKSFSQVSKQFLKVACIRRWELRILLPGLFDDVLPASSNLKLFGFTKPLSNTHMKLLARSCPNLTHLRIGLEQKFDPKKADNESDDKIPHKNDPNSISEISKHFLKVASIHLRSLNVSLPNNVLNGVLPASPSFDFFGFLKPLLNTHTEILPQSCPNLDLEGLTLEPNFCYDDDEYVPGEFEFDDDVRGFK</sequence>
<gene>
    <name evidence="1" type="ORF">CTI12_AA390300</name>
</gene>